<evidence type="ECO:0000313" key="1">
    <source>
        <dbReference type="EMBL" id="KKK58027.1"/>
    </source>
</evidence>
<dbReference type="AlphaFoldDB" id="A0A0F8WMC6"/>
<reference evidence="1" key="1">
    <citation type="journal article" date="2015" name="Nature">
        <title>Complex archaea that bridge the gap between prokaryotes and eukaryotes.</title>
        <authorList>
            <person name="Spang A."/>
            <person name="Saw J.H."/>
            <person name="Jorgensen S.L."/>
            <person name="Zaremba-Niedzwiedzka K."/>
            <person name="Martijn J."/>
            <person name="Lind A.E."/>
            <person name="van Eijk R."/>
            <person name="Schleper C."/>
            <person name="Guy L."/>
            <person name="Ettema T.J."/>
        </authorList>
    </citation>
    <scope>NUCLEOTIDE SEQUENCE</scope>
</reference>
<feature type="non-terminal residue" evidence="1">
    <location>
        <position position="1"/>
    </location>
</feature>
<feature type="non-terminal residue" evidence="1">
    <location>
        <position position="356"/>
    </location>
</feature>
<sequence>IDMHMAVSETDLNLSDRLTVQLVANIAGGGGDPIVEVQIEGETAARVELVVPGANVGTFVPYSGAIRNLDLGANNFSVDSSVFFVNSNTDRVGIGTTSPAVNLQLGNVGGGPKQIIIHADGDALTLKQDVAGDDTFQSWYTAGGVRRGYFGYGQGLSDNLTLSNEVGGITFTGIDEDDVGIEDGKYLILLNDPDTATNKQKGLAFGRADNDIIAGIEPHIPAGGGGHLDFYTAATGGSLSRAMRIDQDGNISIGGTSSGDKLTIYDTSSVNVRVQSAGPDADAGVVLRTATAPYWTIYEDESNSQKFIIRDSVGGDRLTIDTSGNVGINTTTPQNLLNVLGDINFTGLIYGNGSQL</sequence>
<organism evidence="1">
    <name type="scientific">marine sediment metagenome</name>
    <dbReference type="NCBI Taxonomy" id="412755"/>
    <lineage>
        <taxon>unclassified sequences</taxon>
        <taxon>metagenomes</taxon>
        <taxon>ecological metagenomes</taxon>
    </lineage>
</organism>
<gene>
    <name evidence="1" type="ORF">LCGC14_3048560</name>
</gene>
<comment type="caution">
    <text evidence="1">The sequence shown here is derived from an EMBL/GenBank/DDBJ whole genome shotgun (WGS) entry which is preliminary data.</text>
</comment>
<accession>A0A0F8WMC6</accession>
<name>A0A0F8WMC6_9ZZZZ</name>
<proteinExistence type="predicted"/>
<dbReference type="EMBL" id="LAZR01064183">
    <property type="protein sequence ID" value="KKK58027.1"/>
    <property type="molecule type" value="Genomic_DNA"/>
</dbReference>
<protein>
    <submittedName>
        <fullName evidence="1">Uncharacterized protein</fullName>
    </submittedName>
</protein>